<evidence type="ECO:0000313" key="10">
    <source>
        <dbReference type="Proteomes" id="UP000295164"/>
    </source>
</evidence>
<dbReference type="CDD" id="cd06171">
    <property type="entry name" value="Sigma70_r4"/>
    <property type="match status" value="1"/>
</dbReference>
<keyword evidence="3 6" id="KW-0731">Sigma factor</keyword>
<evidence type="ECO:0000259" key="7">
    <source>
        <dbReference type="Pfam" id="PF04542"/>
    </source>
</evidence>
<dbReference type="OrthoDB" id="9780326at2"/>
<dbReference type="InterPro" id="IPR013325">
    <property type="entry name" value="RNA_pol_sigma_r2"/>
</dbReference>
<organism evidence="9 10">
    <name type="scientific">Flaviaesturariibacter aridisoli</name>
    <dbReference type="NCBI Taxonomy" id="2545761"/>
    <lineage>
        <taxon>Bacteria</taxon>
        <taxon>Pseudomonadati</taxon>
        <taxon>Bacteroidota</taxon>
        <taxon>Chitinophagia</taxon>
        <taxon>Chitinophagales</taxon>
        <taxon>Chitinophagaceae</taxon>
        <taxon>Flaviaestuariibacter</taxon>
    </lineage>
</organism>
<dbReference type="InterPro" id="IPR014284">
    <property type="entry name" value="RNA_pol_sigma-70_dom"/>
</dbReference>
<dbReference type="Pfam" id="PF04542">
    <property type="entry name" value="Sigma70_r2"/>
    <property type="match status" value="1"/>
</dbReference>
<evidence type="ECO:0000313" key="9">
    <source>
        <dbReference type="EMBL" id="TCZ68304.1"/>
    </source>
</evidence>
<dbReference type="Gene3D" id="1.10.10.10">
    <property type="entry name" value="Winged helix-like DNA-binding domain superfamily/Winged helix DNA-binding domain"/>
    <property type="match status" value="1"/>
</dbReference>
<evidence type="ECO:0000256" key="1">
    <source>
        <dbReference type="ARBA" id="ARBA00010641"/>
    </source>
</evidence>
<keyword evidence="10" id="KW-1185">Reference proteome</keyword>
<feature type="domain" description="RNA polymerase sigma-70 region 2" evidence="7">
    <location>
        <begin position="25"/>
        <end position="91"/>
    </location>
</feature>
<dbReference type="SUPFAM" id="SSF88659">
    <property type="entry name" value="Sigma3 and sigma4 domains of RNA polymerase sigma factors"/>
    <property type="match status" value="1"/>
</dbReference>
<accession>A0A4R4E153</accession>
<evidence type="ECO:0000256" key="6">
    <source>
        <dbReference type="RuleBase" id="RU000716"/>
    </source>
</evidence>
<dbReference type="InterPro" id="IPR013324">
    <property type="entry name" value="RNA_pol_sigma_r3/r4-like"/>
</dbReference>
<dbReference type="GO" id="GO:0016987">
    <property type="term" value="F:sigma factor activity"/>
    <property type="evidence" value="ECO:0007669"/>
    <property type="project" value="UniProtKB-KW"/>
</dbReference>
<dbReference type="GO" id="GO:0003677">
    <property type="term" value="F:DNA binding"/>
    <property type="evidence" value="ECO:0007669"/>
    <property type="project" value="UniProtKB-KW"/>
</dbReference>
<name>A0A4R4E153_9BACT</name>
<dbReference type="PROSITE" id="PS01063">
    <property type="entry name" value="SIGMA70_ECF"/>
    <property type="match status" value="1"/>
</dbReference>
<gene>
    <name evidence="9" type="ORF">E0486_14645</name>
</gene>
<proteinExistence type="inferred from homology"/>
<dbReference type="InterPro" id="IPR000838">
    <property type="entry name" value="RNA_pol_sigma70_ECF_CS"/>
</dbReference>
<dbReference type="InterPro" id="IPR007627">
    <property type="entry name" value="RNA_pol_sigma70_r2"/>
</dbReference>
<dbReference type="InterPro" id="IPR036388">
    <property type="entry name" value="WH-like_DNA-bd_sf"/>
</dbReference>
<dbReference type="GO" id="GO:0006352">
    <property type="term" value="P:DNA-templated transcription initiation"/>
    <property type="evidence" value="ECO:0007669"/>
    <property type="project" value="InterPro"/>
</dbReference>
<dbReference type="InterPro" id="IPR039425">
    <property type="entry name" value="RNA_pol_sigma-70-like"/>
</dbReference>
<dbReference type="InterPro" id="IPR013249">
    <property type="entry name" value="RNA_pol_sigma70_r4_t2"/>
</dbReference>
<dbReference type="Proteomes" id="UP000295164">
    <property type="component" value="Unassembled WGS sequence"/>
</dbReference>
<dbReference type="SUPFAM" id="SSF88946">
    <property type="entry name" value="Sigma2 domain of RNA polymerase sigma factors"/>
    <property type="match status" value="1"/>
</dbReference>
<dbReference type="RefSeq" id="WP_131853079.1">
    <property type="nucleotide sequence ID" value="NZ_SKFH01000029.1"/>
</dbReference>
<comment type="similarity">
    <text evidence="1 6">Belongs to the sigma-70 factor family. ECF subfamily.</text>
</comment>
<evidence type="ECO:0000256" key="5">
    <source>
        <dbReference type="ARBA" id="ARBA00023163"/>
    </source>
</evidence>
<dbReference type="Gene3D" id="1.10.1740.10">
    <property type="match status" value="1"/>
</dbReference>
<feature type="domain" description="RNA polymerase sigma factor 70 region 4 type 2" evidence="8">
    <location>
        <begin position="125"/>
        <end position="177"/>
    </location>
</feature>
<evidence type="ECO:0000256" key="3">
    <source>
        <dbReference type="ARBA" id="ARBA00023082"/>
    </source>
</evidence>
<reference evidence="9 10" key="1">
    <citation type="submission" date="2019-03" db="EMBL/GenBank/DDBJ databases">
        <authorList>
            <person name="Kim M.K.M."/>
        </authorList>
    </citation>
    <scope>NUCLEOTIDE SEQUENCE [LARGE SCALE GENOMIC DNA]</scope>
    <source>
        <strain evidence="9 10">17J68-15</strain>
    </source>
</reference>
<dbReference type="NCBIfam" id="TIGR02937">
    <property type="entry name" value="sigma70-ECF"/>
    <property type="match status" value="1"/>
</dbReference>
<keyword evidence="5 6" id="KW-0804">Transcription</keyword>
<dbReference type="EMBL" id="SKFH01000029">
    <property type="protein sequence ID" value="TCZ68304.1"/>
    <property type="molecule type" value="Genomic_DNA"/>
</dbReference>
<dbReference type="PANTHER" id="PTHR43133">
    <property type="entry name" value="RNA POLYMERASE ECF-TYPE SIGMA FACTO"/>
    <property type="match status" value="1"/>
</dbReference>
<dbReference type="Pfam" id="PF08281">
    <property type="entry name" value="Sigma70_r4_2"/>
    <property type="match status" value="1"/>
</dbReference>
<dbReference type="AlphaFoldDB" id="A0A4R4E153"/>
<evidence type="ECO:0000259" key="8">
    <source>
        <dbReference type="Pfam" id="PF08281"/>
    </source>
</evidence>
<sequence>MQAETADTELLERVLRGEQAAYAGLVNRYQGFVFTLVLRYVKSREDAEEVAQDVFVKAFRALPDFKGQSKFSTWLYTIATTSALSWLRKKQLDVRSLDDESVFARADNMDGGLSANKVEAKSRTEMVSRALGLLAPDDAQVLTLYYKGEQSLEEIAAILGIEANTAKVRLHRARTRLKDKMNSHFAAEVRDLYQP</sequence>
<keyword evidence="4 6" id="KW-0238">DNA-binding</keyword>
<keyword evidence="2 6" id="KW-0805">Transcription regulation</keyword>
<comment type="caution">
    <text evidence="9">The sequence shown here is derived from an EMBL/GenBank/DDBJ whole genome shotgun (WGS) entry which is preliminary data.</text>
</comment>
<protein>
    <recommendedName>
        <fullName evidence="6">RNA polymerase sigma factor</fullName>
    </recommendedName>
</protein>
<dbReference type="PANTHER" id="PTHR43133:SF45">
    <property type="entry name" value="RNA POLYMERASE ECF-TYPE SIGMA FACTOR"/>
    <property type="match status" value="1"/>
</dbReference>
<evidence type="ECO:0000256" key="4">
    <source>
        <dbReference type="ARBA" id="ARBA00023125"/>
    </source>
</evidence>
<evidence type="ECO:0000256" key="2">
    <source>
        <dbReference type="ARBA" id="ARBA00023015"/>
    </source>
</evidence>